<evidence type="ECO:0000313" key="1">
    <source>
        <dbReference type="EMBL" id="AEG00841.1"/>
    </source>
</evidence>
<dbReference type="EMBL" id="CP002738">
    <property type="protein sequence ID" value="AEG00841.1"/>
    <property type="molecule type" value="Genomic_DNA"/>
</dbReference>
<organism evidence="1 2">
    <name type="scientific">Methylomonas methanica (strain DSM 25384 / MC09)</name>
    <dbReference type="NCBI Taxonomy" id="857087"/>
    <lineage>
        <taxon>Bacteria</taxon>
        <taxon>Pseudomonadati</taxon>
        <taxon>Pseudomonadota</taxon>
        <taxon>Gammaproteobacteria</taxon>
        <taxon>Methylococcales</taxon>
        <taxon>Methylococcaceae</taxon>
        <taxon>Methylomonas</taxon>
    </lineage>
</organism>
<sequence length="149" mass="16638">MTDEEINNLRNLFMTIVPVQFQTLYSGTNNEDFAVQIIQRYGWHSEQAFRALYCQQALGGTAVYGPGIYLTNKLSEAQLYGSNIMEFQFNKSADYLDLADSSISKVVVKTFGGGKQKILAEPKVNALIRVTSDYFVLRTPVLVSVSLHG</sequence>
<name>F9ZWJ4_METMM</name>
<dbReference type="HOGENOM" id="CLU_1747503_0_0_6"/>
<reference evidence="2" key="3">
    <citation type="submission" date="2011-05" db="EMBL/GenBank/DDBJ databases">
        <title>Complete sequence of Methylomonas methanica MC09.</title>
        <authorList>
            <consortium name="US DOE Joint Genome Institute"/>
            <person name="Lucas S."/>
            <person name="Han J."/>
            <person name="Lapidus A."/>
            <person name="Cheng J.-F."/>
            <person name="Goodwin L."/>
            <person name="Pitluck S."/>
            <person name="Peters L."/>
            <person name="Mikhailova N."/>
            <person name="Teshima H."/>
            <person name="Han C."/>
            <person name="Tapia R."/>
            <person name="Land M."/>
            <person name="Hauser L."/>
            <person name="Kyrpides N."/>
            <person name="Ivanova N."/>
            <person name="Pagani I."/>
            <person name="Stein L."/>
            <person name="Woyke T."/>
        </authorList>
    </citation>
    <scope>NUCLEOTIDE SEQUENCE [LARGE SCALE GENOMIC DNA]</scope>
    <source>
        <strain evidence="2">MC09</strain>
    </source>
</reference>
<protein>
    <submittedName>
        <fullName evidence="1">Uncharacterized protein</fullName>
    </submittedName>
</protein>
<dbReference type="RefSeq" id="WP_013819081.1">
    <property type="nucleotide sequence ID" value="NC_015572.1"/>
</dbReference>
<dbReference type="Proteomes" id="UP000008888">
    <property type="component" value="Chromosome"/>
</dbReference>
<gene>
    <name evidence="1" type="ordered locus">Metme_2443</name>
</gene>
<reference key="2">
    <citation type="submission" date="2011-05" db="EMBL/GenBank/DDBJ databases">
        <title>Complete genome sequence of the aerobic marine methanotroph Methylomonas methanica MC09.</title>
        <authorList>
            <person name="Boden R."/>
            <person name="Cunliffe M."/>
            <person name="Scanlan J."/>
            <person name="Moussard H."/>
            <person name="Kits K.D."/>
            <person name="Klotz M."/>
            <person name="Jetten M."/>
            <person name="Vuilleumier S."/>
            <person name="Han J."/>
            <person name="Peters L."/>
            <person name="Mikhailova N."/>
            <person name="Teshima H."/>
            <person name="Tapia R."/>
            <person name="Kyrpides N."/>
            <person name="Ivanova N."/>
            <person name="Pagani I."/>
            <person name="Cheng J.-F."/>
            <person name="Goodwin L."/>
            <person name="Han C."/>
            <person name="Hauser L."/>
            <person name="Land M."/>
            <person name="Lapidus A."/>
            <person name="Lucas S."/>
            <person name="Pitluck S."/>
            <person name="Woyke T."/>
            <person name="Stein L.Y."/>
            <person name="Murrell C."/>
        </authorList>
    </citation>
    <scope>NUCLEOTIDE SEQUENCE</scope>
    <source>
        <strain>MC09</strain>
    </source>
</reference>
<dbReference type="AlphaFoldDB" id="F9ZWJ4"/>
<accession>F9ZWJ4</accession>
<evidence type="ECO:0000313" key="2">
    <source>
        <dbReference type="Proteomes" id="UP000008888"/>
    </source>
</evidence>
<dbReference type="KEGG" id="mmt:Metme_2443"/>
<proteinExistence type="predicted"/>
<reference evidence="1 2" key="1">
    <citation type="journal article" date="2011" name="J. Bacteriol.">
        <title>Complete Genome Sequence of the Aerobic Marine Methanotroph Methylomonas methanica MC09.</title>
        <authorList>
            <person name="Boden R."/>
            <person name="Cunliffe M."/>
            <person name="Scanlan J."/>
            <person name="Moussard H."/>
            <person name="Kits K.D."/>
            <person name="Klotz M.G."/>
            <person name="Jetten M.S."/>
            <person name="Vuilleumier S."/>
            <person name="Han J."/>
            <person name="Peters L."/>
            <person name="Mikhailova N."/>
            <person name="Teshima H."/>
            <person name="Tapia R."/>
            <person name="Kyrpides N."/>
            <person name="Ivanova N."/>
            <person name="Pagani I."/>
            <person name="Cheng J.F."/>
            <person name="Goodwin L."/>
            <person name="Han C."/>
            <person name="Hauser L."/>
            <person name="Land M.L."/>
            <person name="Lapidus A."/>
            <person name="Lucas S."/>
            <person name="Pitluck S."/>
            <person name="Woyke T."/>
            <person name="Stein L."/>
            <person name="Murrell J.C."/>
        </authorList>
    </citation>
    <scope>NUCLEOTIDE SEQUENCE [LARGE SCALE GENOMIC DNA]</scope>
    <source>
        <strain evidence="1 2">MC09</strain>
    </source>
</reference>
<keyword evidence="2" id="KW-1185">Reference proteome</keyword>